<keyword evidence="3" id="KW-1185">Reference proteome</keyword>
<feature type="signal peptide" evidence="1">
    <location>
        <begin position="1"/>
        <end position="21"/>
    </location>
</feature>
<dbReference type="PROSITE" id="PS51257">
    <property type="entry name" value="PROKAR_LIPOPROTEIN"/>
    <property type="match status" value="1"/>
</dbReference>
<protein>
    <submittedName>
        <fullName evidence="2">Uncharacterized protein</fullName>
    </submittedName>
</protein>
<evidence type="ECO:0000313" key="2">
    <source>
        <dbReference type="EMBL" id="MFD1736101.1"/>
    </source>
</evidence>
<proteinExistence type="predicted"/>
<evidence type="ECO:0000313" key="3">
    <source>
        <dbReference type="Proteomes" id="UP001597214"/>
    </source>
</evidence>
<name>A0ABW4LMH1_9BACI</name>
<sequence length="221" mass="24419">MKKNKKIFSSFILLLGLILLACRFTNIETANAIGAPIGTPIASLQQLDYIKIKNNTNEWITARFYQGTEVFTDIVGEGSRNTAISVGTNFKNNFSNSGAVINSFIPDANYTSWLPTELKKINSSQYPYYWWTSYRDHNPYYYVVANSSGDSIPVDSGDVSQGIRVIMQLHSGLKVESGSGTISDPYVLTFNTSPSINLLTPNNTILSEVSGKNGLYLNVVF</sequence>
<evidence type="ECO:0000256" key="1">
    <source>
        <dbReference type="SAM" id="SignalP"/>
    </source>
</evidence>
<reference evidence="3" key="1">
    <citation type="journal article" date="2019" name="Int. J. Syst. Evol. Microbiol.">
        <title>The Global Catalogue of Microorganisms (GCM) 10K type strain sequencing project: providing services to taxonomists for standard genome sequencing and annotation.</title>
        <authorList>
            <consortium name="The Broad Institute Genomics Platform"/>
            <consortium name="The Broad Institute Genome Sequencing Center for Infectious Disease"/>
            <person name="Wu L."/>
            <person name="Ma J."/>
        </authorList>
    </citation>
    <scope>NUCLEOTIDE SEQUENCE [LARGE SCALE GENOMIC DNA]</scope>
    <source>
        <strain evidence="3">CCUG 49339</strain>
    </source>
</reference>
<dbReference type="EMBL" id="JBHUEM010000005">
    <property type="protein sequence ID" value="MFD1736101.1"/>
    <property type="molecule type" value="Genomic_DNA"/>
</dbReference>
<dbReference type="Proteomes" id="UP001597214">
    <property type="component" value="Unassembled WGS sequence"/>
</dbReference>
<dbReference type="RefSeq" id="WP_377927246.1">
    <property type="nucleotide sequence ID" value="NZ_JBHUEM010000005.1"/>
</dbReference>
<gene>
    <name evidence="2" type="ORF">ACFSCX_05935</name>
</gene>
<organism evidence="2 3">
    <name type="scientific">Bacillus salitolerans</name>
    <dbReference type="NCBI Taxonomy" id="1437434"/>
    <lineage>
        <taxon>Bacteria</taxon>
        <taxon>Bacillati</taxon>
        <taxon>Bacillota</taxon>
        <taxon>Bacilli</taxon>
        <taxon>Bacillales</taxon>
        <taxon>Bacillaceae</taxon>
        <taxon>Bacillus</taxon>
    </lineage>
</organism>
<keyword evidence="1" id="KW-0732">Signal</keyword>
<feature type="chain" id="PRO_5045497715" evidence="1">
    <location>
        <begin position="22"/>
        <end position="221"/>
    </location>
</feature>
<comment type="caution">
    <text evidence="2">The sequence shown here is derived from an EMBL/GenBank/DDBJ whole genome shotgun (WGS) entry which is preliminary data.</text>
</comment>
<accession>A0ABW4LMH1</accession>